<sequence>MVLLKVLFARPSIDLSLPMGHVNRDDWAMKWKRNAGLEKIISPALVNRPTIGDVLWNLEYALQLQEASSQGKVEDKSTRLPATAVANSWLGEETANSAG</sequence>
<gene>
    <name evidence="1" type="ORF">Nepgr_015303</name>
</gene>
<evidence type="ECO:0000313" key="2">
    <source>
        <dbReference type="Proteomes" id="UP001279734"/>
    </source>
</evidence>
<proteinExistence type="predicted"/>
<reference evidence="1" key="1">
    <citation type="submission" date="2023-05" db="EMBL/GenBank/DDBJ databases">
        <title>Nepenthes gracilis genome sequencing.</title>
        <authorList>
            <person name="Fukushima K."/>
        </authorList>
    </citation>
    <scope>NUCLEOTIDE SEQUENCE</scope>
    <source>
        <strain evidence="1">SING2019-196</strain>
    </source>
</reference>
<dbReference type="EMBL" id="BSYO01000013">
    <property type="protein sequence ID" value="GMH13462.1"/>
    <property type="molecule type" value="Genomic_DNA"/>
</dbReference>
<dbReference type="Proteomes" id="UP001279734">
    <property type="component" value="Unassembled WGS sequence"/>
</dbReference>
<keyword evidence="2" id="KW-1185">Reference proteome</keyword>
<organism evidence="1 2">
    <name type="scientific">Nepenthes gracilis</name>
    <name type="common">Slender pitcher plant</name>
    <dbReference type="NCBI Taxonomy" id="150966"/>
    <lineage>
        <taxon>Eukaryota</taxon>
        <taxon>Viridiplantae</taxon>
        <taxon>Streptophyta</taxon>
        <taxon>Embryophyta</taxon>
        <taxon>Tracheophyta</taxon>
        <taxon>Spermatophyta</taxon>
        <taxon>Magnoliopsida</taxon>
        <taxon>eudicotyledons</taxon>
        <taxon>Gunneridae</taxon>
        <taxon>Pentapetalae</taxon>
        <taxon>Caryophyllales</taxon>
        <taxon>Nepenthaceae</taxon>
        <taxon>Nepenthes</taxon>
    </lineage>
</organism>
<evidence type="ECO:0000313" key="1">
    <source>
        <dbReference type="EMBL" id="GMH13462.1"/>
    </source>
</evidence>
<dbReference type="AlphaFoldDB" id="A0AAD3SLV1"/>
<protein>
    <submittedName>
        <fullName evidence="1">Uncharacterized protein</fullName>
    </submittedName>
</protein>
<comment type="caution">
    <text evidence="1">The sequence shown here is derived from an EMBL/GenBank/DDBJ whole genome shotgun (WGS) entry which is preliminary data.</text>
</comment>
<name>A0AAD3SLV1_NEPGR</name>
<accession>A0AAD3SLV1</accession>